<dbReference type="GeneID" id="54292094"/>
<gene>
    <name evidence="1" type="ORF">BU24DRAFT_84344</name>
</gene>
<evidence type="ECO:0000313" key="2">
    <source>
        <dbReference type="Proteomes" id="UP000799778"/>
    </source>
</evidence>
<protein>
    <submittedName>
        <fullName evidence="1">Uncharacterized protein</fullName>
    </submittedName>
</protein>
<accession>A0A6A5X8Q4</accession>
<dbReference type="EMBL" id="ML978079">
    <property type="protein sequence ID" value="KAF2009187.1"/>
    <property type="molecule type" value="Genomic_DNA"/>
</dbReference>
<sequence length="226" mass="24283">MADAASCKLLERFWEVWYRAGLVPCGLRCGQRPVAAAAGGRRESPVGFWSSRMMGWDGMGWDGMLGMVSPESSGLRFYLLWSVWPHVFLLLLVGVRSCGRAQSDITTGTRHTHLLWSLVSFLPSLSLTHTHSGACACSNIPVSPITPNFYALSYLTPGGARSQATTSKRGPFGSSNVGLSVRGSGRGMQPLERRRMPSTRARKVAAVGACRLPLLCLGSVSVVGVV</sequence>
<reference evidence="1" key="1">
    <citation type="journal article" date="2020" name="Stud. Mycol.">
        <title>101 Dothideomycetes genomes: a test case for predicting lifestyles and emergence of pathogens.</title>
        <authorList>
            <person name="Haridas S."/>
            <person name="Albert R."/>
            <person name="Binder M."/>
            <person name="Bloem J."/>
            <person name="Labutti K."/>
            <person name="Salamov A."/>
            <person name="Andreopoulos B."/>
            <person name="Baker S."/>
            <person name="Barry K."/>
            <person name="Bills G."/>
            <person name="Bluhm B."/>
            <person name="Cannon C."/>
            <person name="Castanera R."/>
            <person name="Culley D."/>
            <person name="Daum C."/>
            <person name="Ezra D."/>
            <person name="Gonzalez J."/>
            <person name="Henrissat B."/>
            <person name="Kuo A."/>
            <person name="Liang C."/>
            <person name="Lipzen A."/>
            <person name="Lutzoni F."/>
            <person name="Magnuson J."/>
            <person name="Mondo S."/>
            <person name="Nolan M."/>
            <person name="Ohm R."/>
            <person name="Pangilinan J."/>
            <person name="Park H.-J."/>
            <person name="Ramirez L."/>
            <person name="Alfaro M."/>
            <person name="Sun H."/>
            <person name="Tritt A."/>
            <person name="Yoshinaga Y."/>
            <person name="Zwiers L.-H."/>
            <person name="Turgeon B."/>
            <person name="Goodwin S."/>
            <person name="Spatafora J."/>
            <person name="Crous P."/>
            <person name="Grigoriev I."/>
        </authorList>
    </citation>
    <scope>NUCLEOTIDE SEQUENCE</scope>
    <source>
        <strain evidence="1">CBS 175.79</strain>
    </source>
</reference>
<name>A0A6A5X8Q4_9PLEO</name>
<organism evidence="1 2">
    <name type="scientific">Aaosphaeria arxii CBS 175.79</name>
    <dbReference type="NCBI Taxonomy" id="1450172"/>
    <lineage>
        <taxon>Eukaryota</taxon>
        <taxon>Fungi</taxon>
        <taxon>Dikarya</taxon>
        <taxon>Ascomycota</taxon>
        <taxon>Pezizomycotina</taxon>
        <taxon>Dothideomycetes</taxon>
        <taxon>Pleosporomycetidae</taxon>
        <taxon>Pleosporales</taxon>
        <taxon>Pleosporales incertae sedis</taxon>
        <taxon>Aaosphaeria</taxon>
    </lineage>
</organism>
<keyword evidence="2" id="KW-1185">Reference proteome</keyword>
<dbReference type="Proteomes" id="UP000799778">
    <property type="component" value="Unassembled WGS sequence"/>
</dbReference>
<evidence type="ECO:0000313" key="1">
    <source>
        <dbReference type="EMBL" id="KAF2009187.1"/>
    </source>
</evidence>
<dbReference type="RefSeq" id="XP_033377526.1">
    <property type="nucleotide sequence ID" value="XM_033534697.1"/>
</dbReference>
<proteinExistence type="predicted"/>
<dbReference type="AlphaFoldDB" id="A0A6A5X8Q4"/>